<evidence type="ECO:0000313" key="3">
    <source>
        <dbReference type="Proteomes" id="UP000756346"/>
    </source>
</evidence>
<protein>
    <submittedName>
        <fullName evidence="2">Uncharacterized protein</fullName>
    </submittedName>
</protein>
<feature type="region of interest" description="Disordered" evidence="1">
    <location>
        <begin position="124"/>
        <end position="168"/>
    </location>
</feature>
<dbReference type="GeneID" id="70186995"/>
<dbReference type="Proteomes" id="UP000756346">
    <property type="component" value="Unassembled WGS sequence"/>
</dbReference>
<sequence>MKTSMSQNRQKCEVIATTIDEHIAALQALRNKFVLLRASTAISDFIQEATEGLARLGTEPANSMPTQAAAQEMFIGHPHTQRHIRMRHEHHFVRESEKLVDLLVGFLGECQQVRGGEAGTWQFVPGPSISANSSLREDKGKQPVAERSAAQAPKQTAMSSEPSRAAGLAKTIDEAEIKAMGRITLGDWIDASMAGLDESLGTTPLAGDGEDVEIMDTEV</sequence>
<reference evidence="2" key="1">
    <citation type="journal article" date="2021" name="Nat. Commun.">
        <title>Genetic determinants of endophytism in the Arabidopsis root mycobiome.</title>
        <authorList>
            <person name="Mesny F."/>
            <person name="Miyauchi S."/>
            <person name="Thiergart T."/>
            <person name="Pickel B."/>
            <person name="Atanasova L."/>
            <person name="Karlsson M."/>
            <person name="Huettel B."/>
            <person name="Barry K.W."/>
            <person name="Haridas S."/>
            <person name="Chen C."/>
            <person name="Bauer D."/>
            <person name="Andreopoulos W."/>
            <person name="Pangilinan J."/>
            <person name="LaButti K."/>
            <person name="Riley R."/>
            <person name="Lipzen A."/>
            <person name="Clum A."/>
            <person name="Drula E."/>
            <person name="Henrissat B."/>
            <person name="Kohler A."/>
            <person name="Grigoriev I.V."/>
            <person name="Martin F.M."/>
            <person name="Hacquard S."/>
        </authorList>
    </citation>
    <scope>NUCLEOTIDE SEQUENCE</scope>
    <source>
        <strain evidence="2">MPI-CAGE-CH-0230</strain>
    </source>
</reference>
<feature type="compositionally biased region" description="Polar residues" evidence="1">
    <location>
        <begin position="153"/>
        <end position="162"/>
    </location>
</feature>
<evidence type="ECO:0000256" key="1">
    <source>
        <dbReference type="SAM" id="MobiDB-lite"/>
    </source>
</evidence>
<organism evidence="2 3">
    <name type="scientific">Microdochium trichocladiopsis</name>
    <dbReference type="NCBI Taxonomy" id="1682393"/>
    <lineage>
        <taxon>Eukaryota</taxon>
        <taxon>Fungi</taxon>
        <taxon>Dikarya</taxon>
        <taxon>Ascomycota</taxon>
        <taxon>Pezizomycotina</taxon>
        <taxon>Sordariomycetes</taxon>
        <taxon>Xylariomycetidae</taxon>
        <taxon>Xylariales</taxon>
        <taxon>Microdochiaceae</taxon>
        <taxon>Microdochium</taxon>
    </lineage>
</organism>
<dbReference type="AlphaFoldDB" id="A0A9P9BLP1"/>
<proteinExistence type="predicted"/>
<name>A0A9P9BLP1_9PEZI</name>
<comment type="caution">
    <text evidence="2">The sequence shown here is derived from an EMBL/GenBank/DDBJ whole genome shotgun (WGS) entry which is preliminary data.</text>
</comment>
<keyword evidence="3" id="KW-1185">Reference proteome</keyword>
<dbReference type="OrthoDB" id="4773426at2759"/>
<accession>A0A9P9BLP1</accession>
<gene>
    <name evidence="2" type="ORF">B0I36DRAFT_355537</name>
</gene>
<dbReference type="RefSeq" id="XP_046005264.1">
    <property type="nucleotide sequence ID" value="XM_046157449.1"/>
</dbReference>
<dbReference type="EMBL" id="JAGTJQ010000013">
    <property type="protein sequence ID" value="KAH7014297.1"/>
    <property type="molecule type" value="Genomic_DNA"/>
</dbReference>
<evidence type="ECO:0000313" key="2">
    <source>
        <dbReference type="EMBL" id="KAH7014297.1"/>
    </source>
</evidence>